<dbReference type="PANTHER" id="PTHR11334:SF61">
    <property type="entry name" value="PROTO-ONCOGENE MAS"/>
    <property type="match status" value="1"/>
</dbReference>
<feature type="transmembrane region" description="Helical" evidence="11">
    <location>
        <begin position="156"/>
        <end position="178"/>
    </location>
</feature>
<dbReference type="GO" id="GO:0001595">
    <property type="term" value="F:angiotensin receptor activity"/>
    <property type="evidence" value="ECO:0007669"/>
    <property type="project" value="TreeGrafter"/>
</dbReference>
<keyword evidence="8 10" id="KW-0807">Transducer</keyword>
<dbReference type="OMA" id="MEHAMCI"/>
<evidence type="ECO:0000256" key="11">
    <source>
        <dbReference type="SAM" id="Phobius"/>
    </source>
</evidence>
<feature type="transmembrane region" description="Helical" evidence="11">
    <location>
        <begin position="228"/>
        <end position="247"/>
    </location>
</feature>
<organism evidence="13 14">
    <name type="scientific">Sphenodon punctatus</name>
    <name type="common">Tuatara</name>
    <name type="synonym">Hatteria punctata</name>
    <dbReference type="NCBI Taxonomy" id="8508"/>
    <lineage>
        <taxon>Eukaryota</taxon>
        <taxon>Metazoa</taxon>
        <taxon>Chordata</taxon>
        <taxon>Craniata</taxon>
        <taxon>Vertebrata</taxon>
        <taxon>Euteleostomi</taxon>
        <taxon>Lepidosauria</taxon>
        <taxon>Sphenodontia</taxon>
        <taxon>Sphenodontidae</taxon>
        <taxon>Sphenodon</taxon>
    </lineage>
</organism>
<keyword evidence="4 11" id="KW-1133">Transmembrane helix</keyword>
<keyword evidence="5 10" id="KW-0297">G-protein coupled receptor</keyword>
<evidence type="ECO:0000256" key="3">
    <source>
        <dbReference type="ARBA" id="ARBA00022692"/>
    </source>
</evidence>
<evidence type="ECO:0000259" key="12">
    <source>
        <dbReference type="PROSITE" id="PS50262"/>
    </source>
</evidence>
<feature type="domain" description="G-protein coupled receptors family 1 profile" evidence="12">
    <location>
        <begin position="21"/>
        <end position="244"/>
    </location>
</feature>
<feature type="transmembrane region" description="Helical" evidence="11">
    <location>
        <begin position="73"/>
        <end position="93"/>
    </location>
</feature>
<dbReference type="Pfam" id="PF00001">
    <property type="entry name" value="7tm_1"/>
    <property type="match status" value="1"/>
</dbReference>
<dbReference type="GeneTree" id="ENSGT01030000234639"/>
<evidence type="ECO:0000256" key="2">
    <source>
        <dbReference type="ARBA" id="ARBA00022475"/>
    </source>
</evidence>
<dbReference type="InterPro" id="IPR026234">
    <property type="entry name" value="MRGPCRFAMILY"/>
</dbReference>
<evidence type="ECO:0000313" key="14">
    <source>
        <dbReference type="Proteomes" id="UP000694392"/>
    </source>
</evidence>
<accession>A0A8D0GHB4</accession>
<comment type="subcellular location">
    <subcellularLocation>
        <location evidence="1">Cell membrane</location>
        <topology evidence="1">Multi-pass membrane protein</topology>
    </subcellularLocation>
</comment>
<dbReference type="InterPro" id="IPR000276">
    <property type="entry name" value="GPCR_Rhodpsn"/>
</dbReference>
<dbReference type="PRINTS" id="PR00237">
    <property type="entry name" value="GPCRRHODOPSN"/>
</dbReference>
<evidence type="ECO:0000256" key="8">
    <source>
        <dbReference type="ARBA" id="ARBA00023224"/>
    </source>
</evidence>
<evidence type="ECO:0000313" key="13">
    <source>
        <dbReference type="Ensembl" id="ENSSPUP00000005885.1"/>
    </source>
</evidence>
<comment type="similarity">
    <text evidence="9">Belongs to the G-protein coupled receptor 1 family. Mas subfamily.</text>
</comment>
<proteinExistence type="inferred from homology"/>
<dbReference type="FunFam" id="1.20.1070.10:FF:000193">
    <property type="entry name" value="Mas-related G-protein coupled receptor member E"/>
    <property type="match status" value="1"/>
</dbReference>
<keyword evidence="2" id="KW-1003">Cell membrane</keyword>
<dbReference type="PRINTS" id="PR02108">
    <property type="entry name" value="MRGPCRFAMILY"/>
</dbReference>
<reference evidence="13" key="2">
    <citation type="submission" date="2025-09" db="UniProtKB">
        <authorList>
            <consortium name="Ensembl"/>
        </authorList>
    </citation>
    <scope>IDENTIFICATION</scope>
</reference>
<evidence type="ECO:0000256" key="10">
    <source>
        <dbReference type="RuleBase" id="RU000688"/>
    </source>
</evidence>
<keyword evidence="14" id="KW-1185">Reference proteome</keyword>
<dbReference type="AlphaFoldDB" id="A0A8D0GHB4"/>
<dbReference type="Ensembl" id="ENSSPUT00000006265.1">
    <property type="protein sequence ID" value="ENSSPUP00000005885.1"/>
    <property type="gene ID" value="ENSSPUG00000004551.1"/>
</dbReference>
<dbReference type="SUPFAM" id="SSF81321">
    <property type="entry name" value="Family A G protein-coupled receptor-like"/>
    <property type="match status" value="1"/>
</dbReference>
<feature type="transmembrane region" description="Helical" evidence="11">
    <location>
        <begin position="41"/>
        <end position="61"/>
    </location>
</feature>
<dbReference type="PANTHER" id="PTHR11334">
    <property type="entry name" value="MAS-RELATED G-PROTEIN COUPLED RECEPTOR"/>
    <property type="match status" value="1"/>
</dbReference>
<keyword evidence="7 10" id="KW-0675">Receptor</keyword>
<dbReference type="Gene3D" id="1.20.1070.10">
    <property type="entry name" value="Rhodopsin 7-helix transmembrane proteins"/>
    <property type="match status" value="1"/>
</dbReference>
<sequence length="292" mass="34116">MEGLNMTYLLTGQPRNYNSSNNGRVLWYLCFWIRKNPFTSYITNLSIADIILPTMMFFLSLNSHLTSFYHKSAYFLSLFGYNTGFYLLTAISVERCISVFKPVWYRCHRPKHQSAIVCVFLWALSCGVTAADYFLFHEAFVYESTKYHKLIYCLYALNFLLFTPLLILSNLFLAIKIRRSSWRTHSSKRYIIILASVIKFLIFALPMRLVFILQYQYQSVISVFLDELSMLFSTINSSTNPLVYILVGSSRKKRFKESLKVVLNRAFAYERKARCQKESCNVTSTKTIDTHV</sequence>
<dbReference type="PROSITE" id="PS50262">
    <property type="entry name" value="G_PROTEIN_RECEP_F1_2"/>
    <property type="match status" value="1"/>
</dbReference>
<evidence type="ECO:0000256" key="1">
    <source>
        <dbReference type="ARBA" id="ARBA00004651"/>
    </source>
</evidence>
<evidence type="ECO:0000256" key="6">
    <source>
        <dbReference type="ARBA" id="ARBA00023136"/>
    </source>
</evidence>
<keyword evidence="6 11" id="KW-0472">Membrane</keyword>
<feature type="transmembrane region" description="Helical" evidence="11">
    <location>
        <begin position="190"/>
        <end position="216"/>
    </location>
</feature>
<name>A0A8D0GHB4_SPHPU</name>
<dbReference type="Proteomes" id="UP000694392">
    <property type="component" value="Unplaced"/>
</dbReference>
<dbReference type="InterPro" id="IPR017452">
    <property type="entry name" value="GPCR_Rhodpsn_7TM"/>
</dbReference>
<dbReference type="GO" id="GO:0005886">
    <property type="term" value="C:plasma membrane"/>
    <property type="evidence" value="ECO:0007669"/>
    <property type="project" value="UniProtKB-SubCell"/>
</dbReference>
<feature type="transmembrane region" description="Helical" evidence="11">
    <location>
        <begin position="114"/>
        <end position="136"/>
    </location>
</feature>
<evidence type="ECO:0000256" key="5">
    <source>
        <dbReference type="ARBA" id="ARBA00023040"/>
    </source>
</evidence>
<evidence type="ECO:0000256" key="9">
    <source>
        <dbReference type="ARBA" id="ARBA00061394"/>
    </source>
</evidence>
<protein>
    <recommendedName>
        <fullName evidence="12">G-protein coupled receptors family 1 profile domain-containing protein</fullName>
    </recommendedName>
</protein>
<reference evidence="13" key="1">
    <citation type="submission" date="2025-08" db="UniProtKB">
        <authorList>
            <consortium name="Ensembl"/>
        </authorList>
    </citation>
    <scope>IDENTIFICATION</scope>
</reference>
<keyword evidence="3 10" id="KW-0812">Transmembrane</keyword>
<evidence type="ECO:0000256" key="7">
    <source>
        <dbReference type="ARBA" id="ARBA00023170"/>
    </source>
</evidence>
<evidence type="ECO:0000256" key="4">
    <source>
        <dbReference type="ARBA" id="ARBA00022989"/>
    </source>
</evidence>
<dbReference type="PROSITE" id="PS00237">
    <property type="entry name" value="G_PROTEIN_RECEP_F1_1"/>
    <property type="match status" value="1"/>
</dbReference>